<dbReference type="HOGENOM" id="CLU_2146669_0_0_1"/>
<gene>
    <name evidence="1" type="ORF">PAXRUDRAFT_312636</name>
</gene>
<keyword evidence="2" id="KW-1185">Reference proteome</keyword>
<reference evidence="2" key="2">
    <citation type="submission" date="2015-01" db="EMBL/GenBank/DDBJ databases">
        <title>Evolutionary Origins and Diversification of the Mycorrhizal Mutualists.</title>
        <authorList>
            <consortium name="DOE Joint Genome Institute"/>
            <consortium name="Mycorrhizal Genomics Consortium"/>
            <person name="Kohler A."/>
            <person name="Kuo A."/>
            <person name="Nagy L.G."/>
            <person name="Floudas D."/>
            <person name="Copeland A."/>
            <person name="Barry K.W."/>
            <person name="Cichocki N."/>
            <person name="Veneault-Fourrey C."/>
            <person name="LaButti K."/>
            <person name="Lindquist E.A."/>
            <person name="Lipzen A."/>
            <person name="Lundell T."/>
            <person name="Morin E."/>
            <person name="Murat C."/>
            <person name="Riley R."/>
            <person name="Ohm R."/>
            <person name="Sun H."/>
            <person name="Tunlid A."/>
            <person name="Henrissat B."/>
            <person name="Grigoriev I.V."/>
            <person name="Hibbett D.S."/>
            <person name="Martin F."/>
        </authorList>
    </citation>
    <scope>NUCLEOTIDE SEQUENCE [LARGE SCALE GENOMIC DNA]</scope>
    <source>
        <strain evidence="2">Ve08.2h10</strain>
    </source>
</reference>
<dbReference type="Proteomes" id="UP000054538">
    <property type="component" value="Unassembled WGS sequence"/>
</dbReference>
<protein>
    <submittedName>
        <fullName evidence="1">Uncharacterized protein</fullName>
    </submittedName>
</protein>
<organism evidence="1 2">
    <name type="scientific">Paxillus rubicundulus Ve08.2h10</name>
    <dbReference type="NCBI Taxonomy" id="930991"/>
    <lineage>
        <taxon>Eukaryota</taxon>
        <taxon>Fungi</taxon>
        <taxon>Dikarya</taxon>
        <taxon>Basidiomycota</taxon>
        <taxon>Agaricomycotina</taxon>
        <taxon>Agaricomycetes</taxon>
        <taxon>Agaricomycetidae</taxon>
        <taxon>Boletales</taxon>
        <taxon>Paxilineae</taxon>
        <taxon>Paxillaceae</taxon>
        <taxon>Paxillus</taxon>
    </lineage>
</organism>
<sequence length="112" mass="12944">MFDAVDVTLHRFRCHLPVLSEVPSKIPSATSSMSPSQNSTILHALTTIRVVQSRKRPWFWRCFGGRFESRFGIREIPKTVLNSDIPRFEVGFWAFWTSVLASSSRSFKHYHS</sequence>
<reference evidence="1 2" key="1">
    <citation type="submission" date="2014-04" db="EMBL/GenBank/DDBJ databases">
        <authorList>
            <consortium name="DOE Joint Genome Institute"/>
            <person name="Kuo A."/>
            <person name="Kohler A."/>
            <person name="Jargeat P."/>
            <person name="Nagy L.G."/>
            <person name="Floudas D."/>
            <person name="Copeland A."/>
            <person name="Barry K.W."/>
            <person name="Cichocki N."/>
            <person name="Veneault-Fourrey C."/>
            <person name="LaButti K."/>
            <person name="Lindquist E.A."/>
            <person name="Lipzen A."/>
            <person name="Lundell T."/>
            <person name="Morin E."/>
            <person name="Murat C."/>
            <person name="Sun H."/>
            <person name="Tunlid A."/>
            <person name="Henrissat B."/>
            <person name="Grigoriev I.V."/>
            <person name="Hibbett D.S."/>
            <person name="Martin F."/>
            <person name="Nordberg H.P."/>
            <person name="Cantor M.N."/>
            <person name="Hua S.X."/>
        </authorList>
    </citation>
    <scope>NUCLEOTIDE SEQUENCE [LARGE SCALE GENOMIC DNA]</scope>
    <source>
        <strain evidence="1 2">Ve08.2h10</strain>
    </source>
</reference>
<evidence type="ECO:0000313" key="1">
    <source>
        <dbReference type="EMBL" id="KIK78706.1"/>
    </source>
</evidence>
<dbReference type="AlphaFoldDB" id="A0A0D0D4Z4"/>
<proteinExistence type="predicted"/>
<accession>A0A0D0D4Z4</accession>
<name>A0A0D0D4Z4_9AGAM</name>
<dbReference type="InParanoid" id="A0A0D0D4Z4"/>
<evidence type="ECO:0000313" key="2">
    <source>
        <dbReference type="Proteomes" id="UP000054538"/>
    </source>
</evidence>
<dbReference type="EMBL" id="KN826500">
    <property type="protein sequence ID" value="KIK78706.1"/>
    <property type="molecule type" value="Genomic_DNA"/>
</dbReference>